<protein>
    <submittedName>
        <fullName evidence="3">Cell division protein FtsI/penicillin-binding protein 2</fullName>
    </submittedName>
</protein>
<dbReference type="SUPFAM" id="SSF56601">
    <property type="entry name" value="beta-lactamase/transpeptidase-like"/>
    <property type="match status" value="1"/>
</dbReference>
<dbReference type="Proteomes" id="UP000540787">
    <property type="component" value="Unassembled WGS sequence"/>
</dbReference>
<sequence length="1032" mass="107613">MTGPFATLTRNIAASRTARRRARNLRRSWTISLGPAWAWAALALVMGGAVALALHARALPNDAQDVPGTQALAALQPLAPGLEIVVPADSGVSLTQRGALALVIASGMQAGPAVRVDLCTQMLDPANGRLLPLRVGYPFGEAAVLARSSNGPPRSVLLARDGSSMPRIDITGNAGGGMAIAWNAGFETASWISDATGGVATHARQGQAALGSTSWLLWRGEALRFTRQPSGACPQAGELVLQHFQHGEQKAAAALVQAFPASGAPVSLRLRPGVWTVPLVAGAGLEDQALFEALRARGLLRLGRDGLIELAPRDLLVWLQADESVRAPLPGWQHFQLDAGDRRLLERLHYRADGAFVREQVRVFNSERRLVAWRVRPGATAVWQAAVAGSPAVREAGLPLAAMRLFAQLPQDWAPWNRVGGWEGGRRDSLVILNLSLSTRAEGKPLELLVAGRVRSVLGATVTARGVCDGRACPDAGAVAHLLLSPLPGATSVKVEIEPLDLARLSGGADAAYRHLKVERGVLAWQALPAGSRSVQPAGAAVRLVDRNGDALWQDGAPSVQATLAGLAPLLGVHRQHDGSVAGMLARLGGSDHAASLTLDLTLQARAQVLLDCIGQQGGQWDGRACHGAQPAPAERRAGLVLLDAGTGDILAAASSGGNTAAPDNWAEVRDFDRADPARSPLRIAAFQHDGGAHRAPGSTFKVITALGLEQAARGDKQLDALLGGLPLAQVDRIAGAGGYDFRTDAPSYPAGGTRARITNFRDQITGARAADGRLGLAGAMAHSVNTWFAWTGELSDRTLLGQPDGGLPGAAALEPGALDAARPVAAMAARLGFGQPLRLDGGLLPPDYRWGDWDALSASASQLDPVHSRHELRQMAIGLRMQTTPLQMALVAASVGEGRSVTPRLLLALDGRDAASSQGAPLGVRLDRVRAGMKGVIDYGTAAGAFRSPAFAALRPGLYGKTGTAPVGNDDLATVWFMGYLEPGSLPGQTRRLAFAAFVSHSALTGGGHAAPVVAALLASMAGQSLEKRHK</sequence>
<accession>A0A7X0CC52</accession>
<comment type="caution">
    <text evidence="3">The sequence shown here is derived from an EMBL/GenBank/DDBJ whole genome shotgun (WGS) entry which is preliminary data.</text>
</comment>
<reference evidence="3 4" key="1">
    <citation type="submission" date="2020-08" db="EMBL/GenBank/DDBJ databases">
        <title>The Agave Microbiome: Exploring the role of microbial communities in plant adaptations to desert environments.</title>
        <authorList>
            <person name="Partida-Martinez L.P."/>
        </authorList>
    </citation>
    <scope>NUCLEOTIDE SEQUENCE [LARGE SCALE GENOMIC DNA]</scope>
    <source>
        <strain evidence="3 4">AT3.2</strain>
    </source>
</reference>
<keyword evidence="1" id="KW-0472">Membrane</keyword>
<evidence type="ECO:0000313" key="3">
    <source>
        <dbReference type="EMBL" id="MBB6132835.1"/>
    </source>
</evidence>
<dbReference type="GO" id="GO:0051301">
    <property type="term" value="P:cell division"/>
    <property type="evidence" value="ECO:0007669"/>
    <property type="project" value="UniProtKB-KW"/>
</dbReference>
<dbReference type="EMBL" id="JACHBX010000001">
    <property type="protein sequence ID" value="MBB6132835.1"/>
    <property type="molecule type" value="Genomic_DNA"/>
</dbReference>
<keyword evidence="1" id="KW-1133">Transmembrane helix</keyword>
<dbReference type="Gene3D" id="3.40.710.10">
    <property type="entry name" value="DD-peptidase/beta-lactamase superfamily"/>
    <property type="match status" value="1"/>
</dbReference>
<proteinExistence type="predicted"/>
<keyword evidence="4" id="KW-1185">Reference proteome</keyword>
<keyword evidence="3" id="KW-0131">Cell cycle</keyword>
<dbReference type="PANTHER" id="PTHR30627">
    <property type="entry name" value="PEPTIDOGLYCAN D,D-TRANSPEPTIDASE"/>
    <property type="match status" value="1"/>
</dbReference>
<dbReference type="InterPro" id="IPR001460">
    <property type="entry name" value="PCN-bd_Tpept"/>
</dbReference>
<organism evidence="3 4">
    <name type="scientific">Massilia aurea</name>
    <dbReference type="NCBI Taxonomy" id="373040"/>
    <lineage>
        <taxon>Bacteria</taxon>
        <taxon>Pseudomonadati</taxon>
        <taxon>Pseudomonadota</taxon>
        <taxon>Betaproteobacteria</taxon>
        <taxon>Burkholderiales</taxon>
        <taxon>Oxalobacteraceae</taxon>
        <taxon>Telluria group</taxon>
        <taxon>Massilia</taxon>
    </lineage>
</organism>
<evidence type="ECO:0000256" key="1">
    <source>
        <dbReference type="SAM" id="Phobius"/>
    </source>
</evidence>
<name>A0A7X0CC52_9BURK</name>
<dbReference type="GO" id="GO:0071555">
    <property type="term" value="P:cell wall organization"/>
    <property type="evidence" value="ECO:0007669"/>
    <property type="project" value="TreeGrafter"/>
</dbReference>
<evidence type="ECO:0000313" key="4">
    <source>
        <dbReference type="Proteomes" id="UP000540787"/>
    </source>
</evidence>
<keyword evidence="3" id="KW-0132">Cell division</keyword>
<feature type="transmembrane region" description="Helical" evidence="1">
    <location>
        <begin position="29"/>
        <end position="54"/>
    </location>
</feature>
<dbReference type="Pfam" id="PF00905">
    <property type="entry name" value="Transpeptidase"/>
    <property type="match status" value="1"/>
</dbReference>
<dbReference type="InterPro" id="IPR012338">
    <property type="entry name" value="Beta-lactam/transpept-like"/>
</dbReference>
<dbReference type="RefSeq" id="WP_183551624.1">
    <property type="nucleotide sequence ID" value="NZ_JACHBX010000001.1"/>
</dbReference>
<dbReference type="InterPro" id="IPR050515">
    <property type="entry name" value="Beta-lactam/transpept"/>
</dbReference>
<evidence type="ECO:0000259" key="2">
    <source>
        <dbReference type="Pfam" id="PF00905"/>
    </source>
</evidence>
<dbReference type="GO" id="GO:0005886">
    <property type="term" value="C:plasma membrane"/>
    <property type="evidence" value="ECO:0007669"/>
    <property type="project" value="TreeGrafter"/>
</dbReference>
<dbReference type="GO" id="GO:0008658">
    <property type="term" value="F:penicillin binding"/>
    <property type="evidence" value="ECO:0007669"/>
    <property type="project" value="InterPro"/>
</dbReference>
<keyword evidence="1" id="KW-0812">Transmembrane</keyword>
<dbReference type="AlphaFoldDB" id="A0A7X0CC52"/>
<gene>
    <name evidence="3" type="ORF">HD842_000946</name>
</gene>
<feature type="domain" description="Penicillin-binding protein transpeptidase" evidence="2">
    <location>
        <begin position="771"/>
        <end position="1019"/>
    </location>
</feature>